<proteinExistence type="inferred from homology"/>
<dbReference type="InterPro" id="IPR003413">
    <property type="entry name" value="T2SS_GspI_C"/>
</dbReference>
<evidence type="ECO:0000256" key="4">
    <source>
        <dbReference type="ARBA" id="ARBA00022989"/>
    </source>
</evidence>
<protein>
    <recommendedName>
        <fullName evidence="6">Type II secretion system protein I</fullName>
        <shortName evidence="6">T2SS minor pseudopilin I</shortName>
    </recommendedName>
</protein>
<feature type="domain" description="Type II secretion system protein GspI C-terminal" evidence="7">
    <location>
        <begin position="35"/>
        <end position="112"/>
    </location>
</feature>
<dbReference type="NCBIfam" id="TIGR01707">
    <property type="entry name" value="gspI"/>
    <property type="match status" value="1"/>
</dbReference>
<keyword evidence="5" id="KW-0472">Membrane</keyword>
<dbReference type="PANTHER" id="PTHR38779">
    <property type="entry name" value="TYPE II SECRETION SYSTEM PROTEIN I-RELATED"/>
    <property type="match status" value="1"/>
</dbReference>
<dbReference type="GO" id="GO:0005886">
    <property type="term" value="C:plasma membrane"/>
    <property type="evidence" value="ECO:0007669"/>
    <property type="project" value="UniProtKB-SubCell"/>
</dbReference>
<evidence type="ECO:0000259" key="7">
    <source>
        <dbReference type="Pfam" id="PF02501"/>
    </source>
</evidence>
<dbReference type="KEGG" id="smaa:IT774_16035"/>
<evidence type="ECO:0000256" key="5">
    <source>
        <dbReference type="ARBA" id="ARBA00023136"/>
    </source>
</evidence>
<dbReference type="EMBL" id="CP064795">
    <property type="protein sequence ID" value="QPG07261.1"/>
    <property type="molecule type" value="Genomic_DNA"/>
</dbReference>
<evidence type="ECO:0000256" key="3">
    <source>
        <dbReference type="ARBA" id="ARBA00022692"/>
    </source>
</evidence>
<organism evidence="8 9">
    <name type="scientific">Salinimonas marina</name>
    <dbReference type="NCBI Taxonomy" id="2785918"/>
    <lineage>
        <taxon>Bacteria</taxon>
        <taxon>Pseudomonadati</taxon>
        <taxon>Pseudomonadota</taxon>
        <taxon>Gammaproteobacteria</taxon>
        <taxon>Alteromonadales</taxon>
        <taxon>Alteromonadaceae</taxon>
        <taxon>Alteromonas/Salinimonas group</taxon>
        <taxon>Salinimonas</taxon>
    </lineage>
</organism>
<keyword evidence="9" id="KW-1185">Reference proteome</keyword>
<evidence type="ECO:0000256" key="2">
    <source>
        <dbReference type="ARBA" id="ARBA00022481"/>
    </source>
</evidence>
<reference evidence="8 9" key="1">
    <citation type="submission" date="2020-11" db="EMBL/GenBank/DDBJ databases">
        <title>Complete genome sequence for Salinimonas sp. strain G2-b.</title>
        <authorList>
            <person name="Park S.-J."/>
        </authorList>
    </citation>
    <scope>NUCLEOTIDE SEQUENCE [LARGE SCALE GENOMIC DNA]</scope>
    <source>
        <strain evidence="8 9">G2-b</strain>
    </source>
</reference>
<dbReference type="PANTHER" id="PTHR38779:SF2">
    <property type="entry name" value="TYPE II SECRETION SYSTEM PROTEIN I-RELATED"/>
    <property type="match status" value="1"/>
</dbReference>
<comment type="subunit">
    <text evidence="6">Type II secretion is composed of four main components: the outer membrane complex, the inner membrane complex, the cytoplasmic secretion ATPase and the periplasm-spanning pseudopilus.</text>
</comment>
<sequence length="117" mass="13188">MTLLEVMVALFIFAMAGTAVMKSATEHLSSVGDIEQVTFATWVASNRLNQLKLTTQWPPKNNQKGSIEMADRTWYWQQFIKKTNDNGLRQVEVKVGLDENYQSSVTSVISYVTQPEG</sequence>
<evidence type="ECO:0000313" key="9">
    <source>
        <dbReference type="Proteomes" id="UP000595095"/>
    </source>
</evidence>
<keyword evidence="2 6" id="KW-0488">Methylation</keyword>
<gene>
    <name evidence="8" type="primary">gspI</name>
    <name evidence="8" type="ORF">IT774_16035</name>
</gene>
<keyword evidence="4" id="KW-1133">Transmembrane helix</keyword>
<dbReference type="Pfam" id="PF02501">
    <property type="entry name" value="T2SSI"/>
    <property type="match status" value="1"/>
</dbReference>
<dbReference type="InterPro" id="IPR045584">
    <property type="entry name" value="Pilin-like"/>
</dbReference>
<comment type="similarity">
    <text evidence="6">Belongs to the GSP I family.</text>
</comment>
<keyword evidence="3" id="KW-0812">Transmembrane</keyword>
<evidence type="ECO:0000256" key="6">
    <source>
        <dbReference type="RuleBase" id="RU368030"/>
    </source>
</evidence>
<evidence type="ECO:0000313" key="8">
    <source>
        <dbReference type="EMBL" id="QPG07261.1"/>
    </source>
</evidence>
<accession>A0A7S9HF26</accession>
<dbReference type="GO" id="GO:0015628">
    <property type="term" value="P:protein secretion by the type II secretion system"/>
    <property type="evidence" value="ECO:0007669"/>
    <property type="project" value="UniProtKB-UniRule"/>
</dbReference>
<dbReference type="InterPro" id="IPR010052">
    <property type="entry name" value="T2SS_protein-GspI"/>
</dbReference>
<dbReference type="Gene3D" id="3.30.1300.30">
    <property type="entry name" value="GSPII I/J protein-like"/>
    <property type="match status" value="1"/>
</dbReference>
<dbReference type="GO" id="GO:0015627">
    <property type="term" value="C:type II protein secretion system complex"/>
    <property type="evidence" value="ECO:0007669"/>
    <property type="project" value="UniProtKB-UniRule"/>
</dbReference>
<comment type="function">
    <text evidence="6">Component of the type II secretion system required for the energy-dependent secretion of extracellular factors such as proteases and toxins from the periplasm.</text>
</comment>
<comment type="PTM">
    <text evidence="6">Cleaved by prepilin peptidase.</text>
</comment>
<keyword evidence="6" id="KW-1003">Cell membrane</keyword>
<dbReference type="Proteomes" id="UP000595095">
    <property type="component" value="Chromosome"/>
</dbReference>
<evidence type="ECO:0000256" key="1">
    <source>
        <dbReference type="ARBA" id="ARBA00004167"/>
    </source>
</evidence>
<dbReference type="AlphaFoldDB" id="A0A7S9HF26"/>
<dbReference type="SUPFAM" id="SSF54523">
    <property type="entry name" value="Pili subunits"/>
    <property type="match status" value="1"/>
</dbReference>
<name>A0A7S9HF26_9ALTE</name>
<comment type="subcellular location">
    <subcellularLocation>
        <location evidence="6">Cell inner membrane</location>
        <topology evidence="6">Single-pass membrane protein</topology>
    </subcellularLocation>
    <subcellularLocation>
        <location evidence="1">Membrane</location>
        <topology evidence="1">Single-pass membrane protein</topology>
    </subcellularLocation>
</comment>
<keyword evidence="6" id="KW-0997">Cell inner membrane</keyword>